<evidence type="ECO:0000256" key="4">
    <source>
        <dbReference type="ARBA" id="ARBA00023008"/>
    </source>
</evidence>
<evidence type="ECO:0000313" key="8">
    <source>
        <dbReference type="EMBL" id="PMD53667.1"/>
    </source>
</evidence>
<keyword evidence="4" id="KW-0186">Copper</keyword>
<evidence type="ECO:0000259" key="6">
    <source>
        <dbReference type="Pfam" id="PF07731"/>
    </source>
</evidence>
<evidence type="ECO:0000259" key="7">
    <source>
        <dbReference type="Pfam" id="PF07732"/>
    </source>
</evidence>
<dbReference type="SUPFAM" id="SSF49503">
    <property type="entry name" value="Cupredoxins"/>
    <property type="match status" value="3"/>
</dbReference>
<comment type="similarity">
    <text evidence="1">Belongs to the multicopper oxidase family.</text>
</comment>
<dbReference type="InterPro" id="IPR011707">
    <property type="entry name" value="Cu-oxidase-like_N"/>
</dbReference>
<keyword evidence="2" id="KW-0479">Metal-binding</keyword>
<dbReference type="Pfam" id="PF00394">
    <property type="entry name" value="Cu-oxidase"/>
    <property type="match status" value="1"/>
</dbReference>
<dbReference type="GO" id="GO:0005507">
    <property type="term" value="F:copper ion binding"/>
    <property type="evidence" value="ECO:0007669"/>
    <property type="project" value="InterPro"/>
</dbReference>
<keyword evidence="3" id="KW-0560">Oxidoreductase</keyword>
<organism evidence="8 9">
    <name type="scientific">Hyaloscypha bicolor E</name>
    <dbReference type="NCBI Taxonomy" id="1095630"/>
    <lineage>
        <taxon>Eukaryota</taxon>
        <taxon>Fungi</taxon>
        <taxon>Dikarya</taxon>
        <taxon>Ascomycota</taxon>
        <taxon>Pezizomycotina</taxon>
        <taxon>Leotiomycetes</taxon>
        <taxon>Helotiales</taxon>
        <taxon>Hyaloscyphaceae</taxon>
        <taxon>Hyaloscypha</taxon>
        <taxon>Hyaloscypha bicolor</taxon>
    </lineage>
</organism>
<dbReference type="InterPro" id="IPR045087">
    <property type="entry name" value="Cu-oxidase_fam"/>
</dbReference>
<dbReference type="PROSITE" id="PS00080">
    <property type="entry name" value="MULTICOPPER_OXIDASE2"/>
    <property type="match status" value="1"/>
</dbReference>
<dbReference type="InParanoid" id="A0A2J6SSC6"/>
<dbReference type="InterPro" id="IPR001117">
    <property type="entry name" value="Cu-oxidase_2nd"/>
</dbReference>
<dbReference type="PANTHER" id="PTHR11709">
    <property type="entry name" value="MULTI-COPPER OXIDASE"/>
    <property type="match status" value="1"/>
</dbReference>
<name>A0A2J6SSC6_9HELO</name>
<dbReference type="EMBL" id="KZ613871">
    <property type="protein sequence ID" value="PMD53667.1"/>
    <property type="molecule type" value="Genomic_DNA"/>
</dbReference>
<feature type="domain" description="Plastocyanin-like" evidence="6">
    <location>
        <begin position="473"/>
        <end position="599"/>
    </location>
</feature>
<dbReference type="STRING" id="1095630.A0A2J6SSC6"/>
<evidence type="ECO:0000256" key="3">
    <source>
        <dbReference type="ARBA" id="ARBA00023002"/>
    </source>
</evidence>
<dbReference type="Gene3D" id="2.60.40.420">
    <property type="entry name" value="Cupredoxins - blue copper proteins"/>
    <property type="match status" value="3"/>
</dbReference>
<reference evidence="8 9" key="1">
    <citation type="submission" date="2016-04" db="EMBL/GenBank/DDBJ databases">
        <title>A degradative enzymes factory behind the ericoid mycorrhizal symbiosis.</title>
        <authorList>
            <consortium name="DOE Joint Genome Institute"/>
            <person name="Martino E."/>
            <person name="Morin E."/>
            <person name="Grelet G."/>
            <person name="Kuo A."/>
            <person name="Kohler A."/>
            <person name="Daghino S."/>
            <person name="Barry K."/>
            <person name="Choi C."/>
            <person name="Cichocki N."/>
            <person name="Clum A."/>
            <person name="Copeland A."/>
            <person name="Hainaut M."/>
            <person name="Haridas S."/>
            <person name="Labutti K."/>
            <person name="Lindquist E."/>
            <person name="Lipzen A."/>
            <person name="Khouja H.-R."/>
            <person name="Murat C."/>
            <person name="Ohm R."/>
            <person name="Olson A."/>
            <person name="Spatafora J."/>
            <person name="Veneault-Fourrey C."/>
            <person name="Henrissat B."/>
            <person name="Grigoriev I."/>
            <person name="Martin F."/>
            <person name="Perotto S."/>
        </authorList>
    </citation>
    <scope>NUCLEOTIDE SEQUENCE [LARGE SCALE GENOMIC DNA]</scope>
    <source>
        <strain evidence="8 9">E</strain>
    </source>
</reference>
<dbReference type="PANTHER" id="PTHR11709:SF71">
    <property type="entry name" value="OXIDOREDUCTASE TPCJ"/>
    <property type="match status" value="1"/>
</dbReference>
<feature type="domain" description="Plastocyanin-like" evidence="5">
    <location>
        <begin position="282"/>
        <end position="397"/>
    </location>
</feature>
<proteinExistence type="inferred from homology"/>
<dbReference type="InterPro" id="IPR008972">
    <property type="entry name" value="Cupredoxin"/>
</dbReference>
<dbReference type="Pfam" id="PF07732">
    <property type="entry name" value="Cu-oxidase_3"/>
    <property type="match status" value="1"/>
</dbReference>
<evidence type="ECO:0000256" key="2">
    <source>
        <dbReference type="ARBA" id="ARBA00022723"/>
    </source>
</evidence>
<protein>
    <submittedName>
        <fullName evidence="8">Multicopper oxidase</fullName>
    </submittedName>
</protein>
<feature type="domain" description="Plastocyanin-like" evidence="7">
    <location>
        <begin position="136"/>
        <end position="237"/>
    </location>
</feature>
<keyword evidence="9" id="KW-1185">Reference proteome</keyword>
<dbReference type="RefSeq" id="XP_024730571.1">
    <property type="nucleotide sequence ID" value="XM_024877305.1"/>
</dbReference>
<evidence type="ECO:0000259" key="5">
    <source>
        <dbReference type="Pfam" id="PF00394"/>
    </source>
</evidence>
<sequence>MKLVERFLAAFTRLLEFVTLSPYHHEVAPSFQLPLAVDHYKDVTALPPGPIFTPPGYNTSDDFQCNYTAMLGWTQCWTPGNHLDCWLTSPDGLTNLSINTNYENVKNTPFGVHRYYEYNVTAGAVDADGLTFPYGKLLNGSFPGPWIRACWGDTVHLKVNVDPGFYQGVSVHAHGLRQWTKMHMDGVPGITQCPIAPGSSFEYVWPTTQYGSSWYHSHYSLQYPDGLQGPLTIHGPSSKDYDYAPALPLILTDWNHNSAFNESSLKPCILLGGVGDITKCYPGTTNDTEIKGPFRLSFQKGQRYLLRVINTSYRAGFTFSIDNHEMWVVSADFVPITPYNTTAIRVNIGQRYNIVVVANPINSSDTSFWIRTYQSPCGSVGILGPNYMNTGIINYDNSTGPDPTSTQWPNALSKECKDEPLLNIQPIVPWSPPGPSNSDVPRNISKHSPLPGLPNLVYAINPINSDFQPLQVQWGNPTFTNLQNTNWPNLSVIVPEDFSAEFNNVTSFTSKWIYLNIQSDHHYHPIHLHGHDFAIFNLTYSDNSVEPWGPSVPRRDVFTVPGGGSATIAFPADNPGAWLLHCHIAGHASSGLDLQVLEDQVAANGIWPKGNSSALATASSLCTSWSSWCTAHPTPCATPCVETDSGV</sequence>
<dbReference type="Pfam" id="PF07731">
    <property type="entry name" value="Cu-oxidase_2"/>
    <property type="match status" value="1"/>
</dbReference>
<dbReference type="OrthoDB" id="2121828at2759"/>
<evidence type="ECO:0000256" key="1">
    <source>
        <dbReference type="ARBA" id="ARBA00010609"/>
    </source>
</evidence>
<dbReference type="Proteomes" id="UP000235371">
    <property type="component" value="Unassembled WGS sequence"/>
</dbReference>
<dbReference type="AlphaFoldDB" id="A0A2J6SSC6"/>
<gene>
    <name evidence="8" type="ORF">K444DRAFT_571187</name>
</gene>
<evidence type="ECO:0000313" key="9">
    <source>
        <dbReference type="Proteomes" id="UP000235371"/>
    </source>
</evidence>
<dbReference type="InterPro" id="IPR002355">
    <property type="entry name" value="Cu_oxidase_Cu_BS"/>
</dbReference>
<dbReference type="GeneID" id="36585382"/>
<accession>A0A2J6SSC6</accession>
<dbReference type="InterPro" id="IPR011706">
    <property type="entry name" value="Cu-oxidase_C"/>
</dbReference>
<dbReference type="GO" id="GO:0016491">
    <property type="term" value="F:oxidoreductase activity"/>
    <property type="evidence" value="ECO:0007669"/>
    <property type="project" value="UniProtKB-KW"/>
</dbReference>